<dbReference type="UniPathway" id="UPA00666"/>
<organism evidence="11 12">
    <name type="scientific">Candidatus Desulfatibia vada</name>
    <dbReference type="NCBI Taxonomy" id="2841696"/>
    <lineage>
        <taxon>Bacteria</taxon>
        <taxon>Pseudomonadati</taxon>
        <taxon>Thermodesulfobacteriota</taxon>
        <taxon>Desulfobacteria</taxon>
        <taxon>Desulfobacterales</taxon>
        <taxon>Desulfobacterales incertae sedis</taxon>
        <taxon>Candidatus Desulfatibia</taxon>
    </lineage>
</organism>
<evidence type="ECO:0000256" key="5">
    <source>
        <dbReference type="ARBA" id="ARBA00022692"/>
    </source>
</evidence>
<sequence>MNTEKINRQKLFFAALSGTLLTLSFPKAGLFWLAWFALVPLLVALRSLSAKDGFVLGFCAGLTHYLTLVYWLANTMQTYGHLPMYLCLPVLFLLAAFLALYVAVFSMFVSRLCPTPFVCFATVPFLWVALEYLRTLLFTGFPWELLGYSQFKVLPLIQIADIFGVYGVSFCVALGNAALFMVFLALTKKGRHARMVTRRLATGSLFTFILIFGLVWLYGTWRMQAVDAVSSKAPVARIAIIQGNIDQTIKWDPAFQQSSTLKYINLSMQSKQDRPDLVVWPETATPFYFLHNTKLSQLVIKGVQDTGADLLFGSPSFRPGKNSVEYYNSAYLIGPEPKVYGRYDKAHLVPFGEYIPLHKWLPFLNKMVEGVGDFRSGKQGQTIGWKDYNIGIQICYEIIFPKLSRLMAQNNAALLVNITNDAWYGRSSAPYQHFSMAIFRAVENRRSLIRAANTGISGFIDPAGRVIASTRLFEDTFITRPMPMLHISTWYSRTGDLFAILCLLATLAAAIYSIVRHRNTQRTRL</sequence>
<dbReference type="Proteomes" id="UP000605201">
    <property type="component" value="Unassembled WGS sequence"/>
</dbReference>
<dbReference type="NCBIfam" id="TIGR00546">
    <property type="entry name" value="lnt"/>
    <property type="match status" value="1"/>
</dbReference>
<comment type="subcellular location">
    <subcellularLocation>
        <location evidence="1 9">Cell membrane</location>
        <topology evidence="1 9">Multi-pass membrane protein</topology>
    </subcellularLocation>
</comment>
<comment type="function">
    <text evidence="9">Catalyzes the phospholipid dependent N-acylation of the N-terminal cysteine of apolipoprotein, the last step in lipoprotein maturation.</text>
</comment>
<dbReference type="InterPro" id="IPR003010">
    <property type="entry name" value="C-N_Hydrolase"/>
</dbReference>
<keyword evidence="6 9" id="KW-1133">Transmembrane helix</keyword>
<protein>
    <recommendedName>
        <fullName evidence="9">Apolipoprotein N-acyltransferase</fullName>
        <shortName evidence="9">ALP N-acyltransferase</shortName>
        <ecNumber evidence="9">2.3.1.269</ecNumber>
    </recommendedName>
</protein>
<feature type="transmembrane region" description="Helical" evidence="9">
    <location>
        <begin position="55"/>
        <end position="73"/>
    </location>
</feature>
<evidence type="ECO:0000256" key="1">
    <source>
        <dbReference type="ARBA" id="ARBA00004651"/>
    </source>
</evidence>
<dbReference type="PANTHER" id="PTHR38686">
    <property type="entry name" value="APOLIPOPROTEIN N-ACYLTRANSFERASE"/>
    <property type="match status" value="1"/>
</dbReference>
<evidence type="ECO:0000256" key="7">
    <source>
        <dbReference type="ARBA" id="ARBA00023136"/>
    </source>
</evidence>
<keyword evidence="8 9" id="KW-0012">Acyltransferase</keyword>
<feature type="transmembrane region" description="Helical" evidence="9">
    <location>
        <begin position="497"/>
        <end position="515"/>
    </location>
</feature>
<gene>
    <name evidence="9 11" type="primary">lnt</name>
    <name evidence="11" type="ORF">H8D96_03695</name>
</gene>
<evidence type="ECO:0000256" key="4">
    <source>
        <dbReference type="ARBA" id="ARBA00022679"/>
    </source>
</evidence>
<keyword evidence="7 9" id="KW-0472">Membrane</keyword>
<dbReference type="HAMAP" id="MF_01148">
    <property type="entry name" value="Lnt"/>
    <property type="match status" value="1"/>
</dbReference>
<dbReference type="CDD" id="cd07571">
    <property type="entry name" value="ALP_N-acyl_transferase"/>
    <property type="match status" value="1"/>
</dbReference>
<reference evidence="11 12" key="1">
    <citation type="submission" date="2020-08" db="EMBL/GenBank/DDBJ databases">
        <title>Bridging the membrane lipid divide: bacteria of the FCB group superphylum have the potential to synthesize archaeal ether lipids.</title>
        <authorList>
            <person name="Villanueva L."/>
            <person name="Von Meijenfeldt F.A.B."/>
            <person name="Westbye A.B."/>
            <person name="Yadav S."/>
            <person name="Hopmans E.C."/>
            <person name="Dutilh B.E."/>
            <person name="Sinninghe Damste J.S."/>
        </authorList>
    </citation>
    <scope>NUCLEOTIDE SEQUENCE [LARGE SCALE GENOMIC DNA]</scope>
    <source>
        <strain evidence="11">NIOZ-UU17</strain>
    </source>
</reference>
<feature type="transmembrane region" description="Helical" evidence="9">
    <location>
        <begin position="199"/>
        <end position="221"/>
    </location>
</feature>
<dbReference type="SUPFAM" id="SSF56317">
    <property type="entry name" value="Carbon-nitrogen hydrolase"/>
    <property type="match status" value="1"/>
</dbReference>
<dbReference type="AlphaFoldDB" id="A0A8J6NWB0"/>
<evidence type="ECO:0000256" key="2">
    <source>
        <dbReference type="ARBA" id="ARBA00010065"/>
    </source>
</evidence>
<dbReference type="Pfam" id="PF00795">
    <property type="entry name" value="CN_hydrolase"/>
    <property type="match status" value="1"/>
</dbReference>
<dbReference type="GO" id="GO:0016410">
    <property type="term" value="F:N-acyltransferase activity"/>
    <property type="evidence" value="ECO:0007669"/>
    <property type="project" value="UniProtKB-UniRule"/>
</dbReference>
<evidence type="ECO:0000256" key="6">
    <source>
        <dbReference type="ARBA" id="ARBA00022989"/>
    </source>
</evidence>
<feature type="transmembrane region" description="Helical" evidence="9">
    <location>
        <begin position="163"/>
        <end position="187"/>
    </location>
</feature>
<dbReference type="EMBL" id="JACNIG010000100">
    <property type="protein sequence ID" value="MBC8431004.1"/>
    <property type="molecule type" value="Genomic_DNA"/>
</dbReference>
<comment type="caution">
    <text evidence="11">The sequence shown here is derived from an EMBL/GenBank/DDBJ whole genome shotgun (WGS) entry which is preliminary data.</text>
</comment>
<comment type="catalytic activity">
    <reaction evidence="9">
        <text>N-terminal S-1,2-diacyl-sn-glyceryl-L-cysteinyl-[lipoprotein] + a glycerophospholipid = N-acyl-S-1,2-diacyl-sn-glyceryl-L-cysteinyl-[lipoprotein] + a 2-acyl-sn-glycero-3-phospholipid + H(+)</text>
        <dbReference type="Rhea" id="RHEA:48228"/>
        <dbReference type="Rhea" id="RHEA-COMP:14681"/>
        <dbReference type="Rhea" id="RHEA-COMP:14684"/>
        <dbReference type="ChEBI" id="CHEBI:15378"/>
        <dbReference type="ChEBI" id="CHEBI:136912"/>
        <dbReference type="ChEBI" id="CHEBI:140656"/>
        <dbReference type="ChEBI" id="CHEBI:140657"/>
        <dbReference type="ChEBI" id="CHEBI:140660"/>
        <dbReference type="EC" id="2.3.1.269"/>
    </reaction>
</comment>
<evidence type="ECO:0000313" key="11">
    <source>
        <dbReference type="EMBL" id="MBC8431004.1"/>
    </source>
</evidence>
<keyword evidence="3 9" id="KW-1003">Cell membrane</keyword>
<evidence type="ECO:0000256" key="8">
    <source>
        <dbReference type="ARBA" id="ARBA00023315"/>
    </source>
</evidence>
<dbReference type="GO" id="GO:0042158">
    <property type="term" value="P:lipoprotein biosynthetic process"/>
    <property type="evidence" value="ECO:0007669"/>
    <property type="project" value="UniProtKB-UniRule"/>
</dbReference>
<dbReference type="Pfam" id="PF20154">
    <property type="entry name" value="LNT_N"/>
    <property type="match status" value="1"/>
</dbReference>
<evidence type="ECO:0000259" key="10">
    <source>
        <dbReference type="PROSITE" id="PS50263"/>
    </source>
</evidence>
<dbReference type="InterPro" id="IPR036526">
    <property type="entry name" value="C-N_Hydrolase_sf"/>
</dbReference>
<keyword evidence="4 9" id="KW-0808">Transferase</keyword>
<dbReference type="InterPro" id="IPR045378">
    <property type="entry name" value="LNT_N"/>
</dbReference>
<dbReference type="PROSITE" id="PS50263">
    <property type="entry name" value="CN_HYDROLASE"/>
    <property type="match status" value="1"/>
</dbReference>
<comment type="pathway">
    <text evidence="9">Protein modification; lipoprotein biosynthesis (N-acyl transfer).</text>
</comment>
<accession>A0A8J6NWB0</accession>
<evidence type="ECO:0000313" key="12">
    <source>
        <dbReference type="Proteomes" id="UP000605201"/>
    </source>
</evidence>
<dbReference type="Gene3D" id="3.60.110.10">
    <property type="entry name" value="Carbon-nitrogen hydrolase"/>
    <property type="match status" value="1"/>
</dbReference>
<feature type="domain" description="CN hydrolase" evidence="10">
    <location>
        <begin position="241"/>
        <end position="484"/>
    </location>
</feature>
<dbReference type="InterPro" id="IPR004563">
    <property type="entry name" value="Apolipo_AcylTrfase"/>
</dbReference>
<feature type="transmembrane region" description="Helical" evidence="9">
    <location>
        <begin position="79"/>
        <end position="105"/>
    </location>
</feature>
<proteinExistence type="inferred from homology"/>
<keyword evidence="5 9" id="KW-0812">Transmembrane</keyword>
<dbReference type="PANTHER" id="PTHR38686:SF1">
    <property type="entry name" value="APOLIPOPROTEIN N-ACYLTRANSFERASE"/>
    <property type="match status" value="1"/>
</dbReference>
<dbReference type="GO" id="GO:0005886">
    <property type="term" value="C:plasma membrane"/>
    <property type="evidence" value="ECO:0007669"/>
    <property type="project" value="UniProtKB-SubCell"/>
</dbReference>
<comment type="similarity">
    <text evidence="2 9">Belongs to the CN hydrolase family. Apolipoprotein N-acyltransferase subfamily.</text>
</comment>
<dbReference type="EC" id="2.3.1.269" evidence="9"/>
<evidence type="ECO:0000256" key="9">
    <source>
        <dbReference type="HAMAP-Rule" id="MF_01148"/>
    </source>
</evidence>
<comment type="caution">
    <text evidence="9">Lacks conserved residue(s) required for the propagation of feature annotation.</text>
</comment>
<evidence type="ECO:0000256" key="3">
    <source>
        <dbReference type="ARBA" id="ARBA00022475"/>
    </source>
</evidence>
<name>A0A8J6NWB0_9BACT</name>